<accession>A0AAD6Y1Q0</accession>
<name>A0AAD6Y1Q0_9AGAR</name>
<feature type="compositionally biased region" description="Low complexity" evidence="6">
    <location>
        <begin position="486"/>
        <end position="512"/>
    </location>
</feature>
<evidence type="ECO:0000256" key="5">
    <source>
        <dbReference type="RuleBase" id="RU000682"/>
    </source>
</evidence>
<feature type="domain" description="Homeobox" evidence="7">
    <location>
        <begin position="146"/>
        <end position="206"/>
    </location>
</feature>
<keyword evidence="9" id="KW-1185">Reference proteome</keyword>
<dbReference type="InterPro" id="IPR017970">
    <property type="entry name" value="Homeobox_CS"/>
</dbReference>
<dbReference type="PROSITE" id="PS00027">
    <property type="entry name" value="HOMEOBOX_1"/>
    <property type="match status" value="1"/>
</dbReference>
<dbReference type="SMART" id="SM00389">
    <property type="entry name" value="HOX"/>
    <property type="match status" value="1"/>
</dbReference>
<feature type="compositionally biased region" description="Polar residues" evidence="6">
    <location>
        <begin position="406"/>
        <end position="417"/>
    </location>
</feature>
<keyword evidence="1 4" id="KW-0238">DNA-binding</keyword>
<keyword evidence="3 4" id="KW-0539">Nucleus</keyword>
<dbReference type="Gene3D" id="1.10.10.60">
    <property type="entry name" value="Homeodomain-like"/>
    <property type="match status" value="1"/>
</dbReference>
<evidence type="ECO:0000256" key="2">
    <source>
        <dbReference type="ARBA" id="ARBA00023155"/>
    </source>
</evidence>
<dbReference type="CDD" id="cd00086">
    <property type="entry name" value="homeodomain"/>
    <property type="match status" value="1"/>
</dbReference>
<dbReference type="InterPro" id="IPR009057">
    <property type="entry name" value="Homeodomain-like_sf"/>
</dbReference>
<feature type="region of interest" description="Disordered" evidence="6">
    <location>
        <begin position="248"/>
        <end position="268"/>
    </location>
</feature>
<comment type="caution">
    <text evidence="8">The sequence shown here is derived from an EMBL/GenBank/DDBJ whole genome shotgun (WGS) entry which is preliminary data.</text>
</comment>
<feature type="compositionally biased region" description="Polar residues" evidence="6">
    <location>
        <begin position="467"/>
        <end position="485"/>
    </location>
</feature>
<evidence type="ECO:0000313" key="9">
    <source>
        <dbReference type="Proteomes" id="UP001222325"/>
    </source>
</evidence>
<dbReference type="GO" id="GO:0005634">
    <property type="term" value="C:nucleus"/>
    <property type="evidence" value="ECO:0007669"/>
    <property type="project" value="UniProtKB-SubCell"/>
</dbReference>
<dbReference type="PROSITE" id="PS50071">
    <property type="entry name" value="HOMEOBOX_2"/>
    <property type="match status" value="1"/>
</dbReference>
<feature type="compositionally biased region" description="Acidic residues" evidence="6">
    <location>
        <begin position="253"/>
        <end position="264"/>
    </location>
</feature>
<evidence type="ECO:0000313" key="8">
    <source>
        <dbReference type="EMBL" id="KAJ7103341.1"/>
    </source>
</evidence>
<dbReference type="AlphaFoldDB" id="A0AAD6Y1Q0"/>
<gene>
    <name evidence="8" type="ORF">B0H15DRAFT_1017106</name>
</gene>
<evidence type="ECO:0000256" key="1">
    <source>
        <dbReference type="ARBA" id="ARBA00023125"/>
    </source>
</evidence>
<dbReference type="EMBL" id="JARJCN010000002">
    <property type="protein sequence ID" value="KAJ7103341.1"/>
    <property type="molecule type" value="Genomic_DNA"/>
</dbReference>
<reference evidence="8" key="1">
    <citation type="submission" date="2023-03" db="EMBL/GenBank/DDBJ databases">
        <title>Massive genome expansion in bonnet fungi (Mycena s.s.) driven by repeated elements and novel gene families across ecological guilds.</title>
        <authorList>
            <consortium name="Lawrence Berkeley National Laboratory"/>
            <person name="Harder C.B."/>
            <person name="Miyauchi S."/>
            <person name="Viragh M."/>
            <person name="Kuo A."/>
            <person name="Thoen E."/>
            <person name="Andreopoulos B."/>
            <person name="Lu D."/>
            <person name="Skrede I."/>
            <person name="Drula E."/>
            <person name="Henrissat B."/>
            <person name="Morin E."/>
            <person name="Kohler A."/>
            <person name="Barry K."/>
            <person name="LaButti K."/>
            <person name="Morin E."/>
            <person name="Salamov A."/>
            <person name="Lipzen A."/>
            <person name="Mereny Z."/>
            <person name="Hegedus B."/>
            <person name="Baldrian P."/>
            <person name="Stursova M."/>
            <person name="Weitz H."/>
            <person name="Taylor A."/>
            <person name="Grigoriev I.V."/>
            <person name="Nagy L.G."/>
            <person name="Martin F."/>
            <person name="Kauserud H."/>
        </authorList>
    </citation>
    <scope>NUCLEOTIDE SEQUENCE</scope>
    <source>
        <strain evidence="8">CBHHK173m</strain>
    </source>
</reference>
<keyword evidence="2 4" id="KW-0371">Homeobox</keyword>
<evidence type="ECO:0000256" key="6">
    <source>
        <dbReference type="SAM" id="MobiDB-lite"/>
    </source>
</evidence>
<comment type="subcellular location">
    <subcellularLocation>
        <location evidence="4 5">Nucleus</location>
    </subcellularLocation>
</comment>
<protein>
    <recommendedName>
        <fullName evidence="7">Homeobox domain-containing protein</fullName>
    </recommendedName>
</protein>
<feature type="DNA-binding region" description="Homeobox" evidence="4">
    <location>
        <begin position="148"/>
        <end position="207"/>
    </location>
</feature>
<dbReference type="InterPro" id="IPR001356">
    <property type="entry name" value="HD"/>
</dbReference>
<feature type="region of interest" description="Disordered" evidence="6">
    <location>
        <begin position="399"/>
        <end position="517"/>
    </location>
</feature>
<proteinExistence type="predicted"/>
<dbReference type="Pfam" id="PF00046">
    <property type="entry name" value="Homeodomain"/>
    <property type="match status" value="1"/>
</dbReference>
<evidence type="ECO:0000256" key="3">
    <source>
        <dbReference type="ARBA" id="ARBA00023242"/>
    </source>
</evidence>
<dbReference type="GO" id="GO:0000981">
    <property type="term" value="F:DNA-binding transcription factor activity, RNA polymerase II-specific"/>
    <property type="evidence" value="ECO:0007669"/>
    <property type="project" value="InterPro"/>
</dbReference>
<evidence type="ECO:0000256" key="4">
    <source>
        <dbReference type="PROSITE-ProRule" id="PRU00108"/>
    </source>
</evidence>
<dbReference type="SUPFAM" id="SSF46689">
    <property type="entry name" value="Homeodomain-like"/>
    <property type="match status" value="1"/>
</dbReference>
<dbReference type="GO" id="GO:0003677">
    <property type="term" value="F:DNA binding"/>
    <property type="evidence" value="ECO:0007669"/>
    <property type="project" value="UniProtKB-UniRule"/>
</dbReference>
<dbReference type="Proteomes" id="UP001222325">
    <property type="component" value="Unassembled WGS sequence"/>
</dbReference>
<feature type="compositionally biased region" description="Low complexity" evidence="6">
    <location>
        <begin position="444"/>
        <end position="465"/>
    </location>
</feature>
<sequence length="570" mass="63091">MHDNTRIRTRQSLLQILRTADSLKNSCQPRVIMPPTAASSTIPPPIIFPPVPSIAHILCGLDDSVADRLSRIYALQAVDLQLAIQKSADRACRDFANLPHHSAPLPDLFARVQVMHAAMYTRGLEKLQKAATTVISERRPPKELLRRRSSEKKHFNHEFAPFLQKYFDYNAFPSAADRVAMAKKSLMEPRQIEVWFQNHRARAKKEGKTMRRLGPADPAPLDLCLRSFEEKMDPYLIPEPLRQCIDSDVSEAGSEDEEDEDEFDDEKHQDVVASNDSPLLLSPPAARHAFPIPWSRCKHMVSAILPTLAFSFPAPDWRRKPTSTIPERPAVAIEDCITAFANMHVYDSRRIHSEEGPFRIATIVIPSPAPLPSLVRGKFTPSPVVPTTALNIVPAPRSRLHPFRSPSPSAQLITLVSASPRRKKVAGPPRRTPKRAPNTNFRGASPATSDTSTTRSASDASTARSMSPPSRTPSLESNGFSPSRTPSFSSNGGFSSRSSSGSSGPATPTGSPAPLPLFETFDDYARLQEFAHGTADSPVEDYTYVDPAQLTRKPRARQQYAFEAYADARR</sequence>
<evidence type="ECO:0000259" key="7">
    <source>
        <dbReference type="PROSITE" id="PS50071"/>
    </source>
</evidence>
<organism evidence="8 9">
    <name type="scientific">Mycena belliarum</name>
    <dbReference type="NCBI Taxonomy" id="1033014"/>
    <lineage>
        <taxon>Eukaryota</taxon>
        <taxon>Fungi</taxon>
        <taxon>Dikarya</taxon>
        <taxon>Basidiomycota</taxon>
        <taxon>Agaricomycotina</taxon>
        <taxon>Agaricomycetes</taxon>
        <taxon>Agaricomycetidae</taxon>
        <taxon>Agaricales</taxon>
        <taxon>Marasmiineae</taxon>
        <taxon>Mycenaceae</taxon>
        <taxon>Mycena</taxon>
    </lineage>
</organism>